<dbReference type="AlphaFoldDB" id="A0A5J4J0K3"/>
<dbReference type="PANTHER" id="PTHR37804">
    <property type="entry name" value="CDAA REGULATORY PROTEIN CDAR"/>
    <property type="match status" value="1"/>
</dbReference>
<dbReference type="PANTHER" id="PTHR37804:SF1">
    <property type="entry name" value="CDAA REGULATORY PROTEIN CDAR"/>
    <property type="match status" value="1"/>
</dbReference>
<dbReference type="EMBL" id="BKCG01000011">
    <property type="protein sequence ID" value="GER60864.1"/>
    <property type="molecule type" value="Genomic_DNA"/>
</dbReference>
<dbReference type="Gene3D" id="2.170.120.40">
    <property type="entry name" value="YbbR-like domain"/>
    <property type="match status" value="1"/>
</dbReference>
<protein>
    <recommendedName>
        <fullName evidence="3">YbbR-like protein</fullName>
    </recommendedName>
</protein>
<name>A0A5J4J0K3_9FLAO</name>
<dbReference type="Pfam" id="PF07949">
    <property type="entry name" value="YbbR"/>
    <property type="match status" value="1"/>
</dbReference>
<evidence type="ECO:0000313" key="1">
    <source>
        <dbReference type="EMBL" id="GER60864.1"/>
    </source>
</evidence>
<gene>
    <name evidence="1" type="ORF">ULMA_29720</name>
</gene>
<dbReference type="RefSeq" id="WP_151675291.1">
    <property type="nucleotide sequence ID" value="NZ_BKCG01000011.1"/>
</dbReference>
<reference evidence="1 2" key="1">
    <citation type="submission" date="2019-08" db="EMBL/GenBank/DDBJ databases">
        <title>Draft genome sequence of Ulvibacter marinus type strain NBRC 109484.</title>
        <authorList>
            <person name="Kawano K."/>
            <person name="Ushijima N."/>
            <person name="Kihara M."/>
            <person name="Itoh H."/>
        </authorList>
    </citation>
    <scope>NUCLEOTIDE SEQUENCE [LARGE SCALE GENOMIC DNA]</scope>
    <source>
        <strain evidence="1 2">NBRC 109484</strain>
    </source>
</reference>
<dbReference type="OrthoDB" id="1150187at2"/>
<sequence>MKSKVKNPFFNAKLRAFLFFLALATIFWVLTRFSKQDSGSVTANIVYTNVPKGKLLLDSNPENAKFILSANKFEILYHRIKKPTVVIDIKKYYSEKNGAANVTEETLKELIQSQINNSYTVQRVVPREIVISLESLNFKDVPVEIVSDLKFKSGFGENGAVIIDPKTVTITGASLYLDTITSVKTTVIKASEVSQPLNLKVDLQQFDVTKVQIEPKFITYKQHVVEFSQKRISLDITVLNAPSDATLRLLPSKIGISFNVPIENFNAITADDFTVTVDYNKRNQVDNFVIPEITKKPAGIKDIELGTKKVDLLLFK</sequence>
<evidence type="ECO:0000313" key="2">
    <source>
        <dbReference type="Proteomes" id="UP000326509"/>
    </source>
</evidence>
<keyword evidence="2" id="KW-1185">Reference proteome</keyword>
<dbReference type="InterPro" id="IPR012505">
    <property type="entry name" value="YbbR"/>
</dbReference>
<accession>A0A5J4J0K3</accession>
<evidence type="ECO:0008006" key="3">
    <source>
        <dbReference type="Google" id="ProtNLM"/>
    </source>
</evidence>
<organism evidence="1 2">
    <name type="scientific">Patiriisocius marinus</name>
    <dbReference type="NCBI Taxonomy" id="1397112"/>
    <lineage>
        <taxon>Bacteria</taxon>
        <taxon>Pseudomonadati</taxon>
        <taxon>Bacteroidota</taxon>
        <taxon>Flavobacteriia</taxon>
        <taxon>Flavobacteriales</taxon>
        <taxon>Flavobacteriaceae</taxon>
        <taxon>Patiriisocius</taxon>
    </lineage>
</organism>
<comment type="caution">
    <text evidence="1">The sequence shown here is derived from an EMBL/GenBank/DDBJ whole genome shotgun (WGS) entry which is preliminary data.</text>
</comment>
<proteinExistence type="predicted"/>
<dbReference type="InterPro" id="IPR053154">
    <property type="entry name" value="c-di-AMP_regulator"/>
</dbReference>
<dbReference type="Proteomes" id="UP000326509">
    <property type="component" value="Unassembled WGS sequence"/>
</dbReference>